<gene>
    <name evidence="2" type="ORF">DAEQUDRAFT_812671</name>
</gene>
<evidence type="ECO:0000313" key="2">
    <source>
        <dbReference type="EMBL" id="KZT67598.1"/>
    </source>
</evidence>
<evidence type="ECO:0000256" key="1">
    <source>
        <dbReference type="SAM" id="MobiDB-lite"/>
    </source>
</evidence>
<feature type="region of interest" description="Disordered" evidence="1">
    <location>
        <begin position="453"/>
        <end position="506"/>
    </location>
</feature>
<dbReference type="GO" id="GO:0000470">
    <property type="term" value="P:maturation of LSU-rRNA"/>
    <property type="evidence" value="ECO:0007669"/>
    <property type="project" value="TreeGrafter"/>
</dbReference>
<dbReference type="GO" id="GO:0000460">
    <property type="term" value="P:maturation of 5.8S rRNA"/>
    <property type="evidence" value="ECO:0007669"/>
    <property type="project" value="TreeGrafter"/>
</dbReference>
<dbReference type="EMBL" id="KV429074">
    <property type="protein sequence ID" value="KZT67598.1"/>
    <property type="molecule type" value="Genomic_DNA"/>
</dbReference>
<reference evidence="2 3" key="1">
    <citation type="journal article" date="2016" name="Mol. Biol. Evol.">
        <title>Comparative Genomics of Early-Diverging Mushroom-Forming Fungi Provides Insights into the Origins of Lignocellulose Decay Capabilities.</title>
        <authorList>
            <person name="Nagy L.G."/>
            <person name="Riley R."/>
            <person name="Tritt A."/>
            <person name="Adam C."/>
            <person name="Daum C."/>
            <person name="Floudas D."/>
            <person name="Sun H."/>
            <person name="Yadav J.S."/>
            <person name="Pangilinan J."/>
            <person name="Larsson K.H."/>
            <person name="Matsuura K."/>
            <person name="Barry K."/>
            <person name="Labutti K."/>
            <person name="Kuo R."/>
            <person name="Ohm R.A."/>
            <person name="Bhattacharya S.S."/>
            <person name="Shirouzu T."/>
            <person name="Yoshinaga Y."/>
            <person name="Martin F.M."/>
            <person name="Grigoriev I.V."/>
            <person name="Hibbett D.S."/>
        </authorList>
    </citation>
    <scope>NUCLEOTIDE SEQUENCE [LARGE SCALE GENOMIC DNA]</scope>
    <source>
        <strain evidence="2 3">L-15889</strain>
    </source>
</reference>
<dbReference type="AlphaFoldDB" id="A0A165P074"/>
<dbReference type="PANTHER" id="PTHR15002">
    <property type="entry name" value="RIBOSOMAL BIOGENESIS PROTEIN LAS1L"/>
    <property type="match status" value="1"/>
</dbReference>
<dbReference type="OrthoDB" id="10263222at2759"/>
<dbReference type="Proteomes" id="UP000076727">
    <property type="component" value="Unassembled WGS sequence"/>
</dbReference>
<dbReference type="PANTHER" id="PTHR15002:SF0">
    <property type="entry name" value="RIBOSOMAL BIOGENESIS PROTEIN LAS1L"/>
    <property type="match status" value="1"/>
</dbReference>
<dbReference type="GO" id="GO:0030687">
    <property type="term" value="C:preribosome, large subunit precursor"/>
    <property type="evidence" value="ECO:0007669"/>
    <property type="project" value="TreeGrafter"/>
</dbReference>
<evidence type="ECO:0000313" key="3">
    <source>
        <dbReference type="Proteomes" id="UP000076727"/>
    </source>
</evidence>
<name>A0A165P074_9APHY</name>
<feature type="compositionally biased region" description="Low complexity" evidence="1">
    <location>
        <begin position="453"/>
        <end position="470"/>
    </location>
</feature>
<dbReference type="GO" id="GO:0090730">
    <property type="term" value="C:Las1 complex"/>
    <property type="evidence" value="ECO:0007669"/>
    <property type="project" value="InterPro"/>
</dbReference>
<dbReference type="STRING" id="1314783.A0A165P074"/>
<dbReference type="Pfam" id="PF04031">
    <property type="entry name" value="Las1"/>
    <property type="match status" value="1"/>
</dbReference>
<dbReference type="GO" id="GO:0004519">
    <property type="term" value="F:endonuclease activity"/>
    <property type="evidence" value="ECO:0007669"/>
    <property type="project" value="InterPro"/>
</dbReference>
<protein>
    <submittedName>
        <fullName evidence="2">Las1-domain-containing protein</fullName>
    </submittedName>
</protein>
<proteinExistence type="predicted"/>
<sequence>MRLPRRVPWAHISELEQVCSWIYADENDLDAKVLAVNRLAAWKATTSLPHALESTHALLVVVLQDAAQQGQGSSSFLSLRQSYATAVIRLVNGLVDPLQLGAYARSINSIAAQLGLPAWLVELRHAATHEDLPSIDVLREAARQAMAWLLQNYFLPTLNPSVPPTSQSQRPTLRPLAPLLKHYKTLAKATVRDATLAIKYRHEAARVLRDVERWIAEAKIAAPVAATAWDDIDEDEGGDGDARERWAVERLVDALLEKGAFVPVSKRKRVLSSAEFHPSALTLNIWTPLLTHIEPLHPSLPAVLVSKIISHLSSQDIPHLAAQAPDEDVVLLDAEEEREKHRQDMSYDRCVAGWANWLVDTYGGKDDEECEDSDGYLSREEVVLKLVAALGPTRSVSETRKKTAQELLRGLSKGHPALEKASSLVSNMPQPTSINTWQDTNMELMRERLSTLLSLSRGSPSSSVDTSDNSETMDPPHTVRGPAATSPSHLPPGWRKVTRDDGWRPSPIGVFVPCAAA</sequence>
<accession>A0A165P074</accession>
<keyword evidence="3" id="KW-1185">Reference proteome</keyword>
<dbReference type="InterPro" id="IPR007174">
    <property type="entry name" value="Las1"/>
</dbReference>
<organism evidence="2 3">
    <name type="scientific">Daedalea quercina L-15889</name>
    <dbReference type="NCBI Taxonomy" id="1314783"/>
    <lineage>
        <taxon>Eukaryota</taxon>
        <taxon>Fungi</taxon>
        <taxon>Dikarya</taxon>
        <taxon>Basidiomycota</taxon>
        <taxon>Agaricomycotina</taxon>
        <taxon>Agaricomycetes</taxon>
        <taxon>Polyporales</taxon>
        <taxon>Fomitopsis</taxon>
    </lineage>
</organism>